<evidence type="ECO:0000313" key="2">
    <source>
        <dbReference type="Proteomes" id="UP000175707"/>
    </source>
</evidence>
<sequence length="207" mass="23156">MKLQLFKQRIDLLSKNNAILVVAVGALSVVVVALAWDLAVAKRETILVPPMLSKEADIGYYRADADYYKSWALYVAEMVGNLTPGNYKFVADSLGRLFDAASYEKVKNLVLSSGQETKDSGLNFVFDANKVIWQRVNHTAFVQGLLYQVNGQGNPVSKQKYTFQMTVRIEEGRPVLANLQAYVGDPHTIAWEMKYLAAKQQKKDSKS</sequence>
<dbReference type="EMBL" id="LZYH01000254">
    <property type="protein sequence ID" value="OFC62364.1"/>
    <property type="molecule type" value="Genomic_DNA"/>
</dbReference>
<name>A0A1E7Z0X1_9PROT</name>
<evidence type="ECO:0008006" key="3">
    <source>
        <dbReference type="Google" id="ProtNLM"/>
    </source>
</evidence>
<reference evidence="1 2" key="1">
    <citation type="submission" date="2016-06" db="EMBL/GenBank/DDBJ databases">
        <title>Gene turnover analysis identifies the evolutionary adaptation of the extremophile Acidithiobacillus caldus.</title>
        <authorList>
            <person name="Zhang X."/>
        </authorList>
    </citation>
    <scope>NUCLEOTIDE SEQUENCE [LARGE SCALE GENOMIC DNA]</scope>
    <source>
        <strain evidence="1 2">S1</strain>
    </source>
</reference>
<organism evidence="1 2">
    <name type="scientific">Acidithiobacillus caldus</name>
    <dbReference type="NCBI Taxonomy" id="33059"/>
    <lineage>
        <taxon>Bacteria</taxon>
        <taxon>Pseudomonadati</taxon>
        <taxon>Pseudomonadota</taxon>
        <taxon>Acidithiobacillia</taxon>
        <taxon>Acidithiobacillales</taxon>
        <taxon>Acidithiobacillaceae</taxon>
        <taxon>Acidithiobacillus</taxon>
    </lineage>
</organism>
<accession>A0A1E7Z0X1</accession>
<dbReference type="Proteomes" id="UP000175707">
    <property type="component" value="Unassembled WGS sequence"/>
</dbReference>
<dbReference type="AlphaFoldDB" id="A0A1E7Z0X1"/>
<comment type="caution">
    <text evidence="1">The sequence shown here is derived from an EMBL/GenBank/DDBJ whole genome shotgun (WGS) entry which is preliminary data.</text>
</comment>
<evidence type="ECO:0000313" key="1">
    <source>
        <dbReference type="EMBL" id="OFC62364.1"/>
    </source>
</evidence>
<dbReference type="InterPro" id="IPR007973">
    <property type="entry name" value="Pilus_assembly_TraE"/>
</dbReference>
<gene>
    <name evidence="1" type="ORF">BAE30_02255</name>
</gene>
<protein>
    <recommendedName>
        <fullName evidence="3">IncF plasmid conjugative transfer pilus assembly protein TraE</fullName>
    </recommendedName>
</protein>
<dbReference type="Pfam" id="PF05309">
    <property type="entry name" value="TraE"/>
    <property type="match status" value="1"/>
</dbReference>
<proteinExistence type="predicted"/>